<dbReference type="GO" id="GO:0009959">
    <property type="term" value="P:negative gravitropism"/>
    <property type="evidence" value="ECO:0007669"/>
    <property type="project" value="InterPro"/>
</dbReference>
<dbReference type="Pfam" id="PF04859">
    <property type="entry name" value="DUF641"/>
    <property type="match status" value="1"/>
</dbReference>
<organism evidence="3 4">
    <name type="scientific">Deinandra increscens subsp. villosa</name>
    <dbReference type="NCBI Taxonomy" id="3103831"/>
    <lineage>
        <taxon>Eukaryota</taxon>
        <taxon>Viridiplantae</taxon>
        <taxon>Streptophyta</taxon>
        <taxon>Embryophyta</taxon>
        <taxon>Tracheophyta</taxon>
        <taxon>Spermatophyta</taxon>
        <taxon>Magnoliopsida</taxon>
        <taxon>eudicotyledons</taxon>
        <taxon>Gunneridae</taxon>
        <taxon>Pentapetalae</taxon>
        <taxon>asterids</taxon>
        <taxon>campanulids</taxon>
        <taxon>Asterales</taxon>
        <taxon>Asteraceae</taxon>
        <taxon>Asteroideae</taxon>
        <taxon>Heliantheae alliance</taxon>
        <taxon>Madieae</taxon>
        <taxon>Madiinae</taxon>
        <taxon>Deinandra</taxon>
    </lineage>
</organism>
<dbReference type="EMBL" id="JBCNJP010000024">
    <property type="protein sequence ID" value="KAK9056907.1"/>
    <property type="molecule type" value="Genomic_DNA"/>
</dbReference>
<dbReference type="GO" id="GO:0009639">
    <property type="term" value="P:response to red or far red light"/>
    <property type="evidence" value="ECO:0007669"/>
    <property type="project" value="InterPro"/>
</dbReference>
<evidence type="ECO:0000313" key="3">
    <source>
        <dbReference type="EMBL" id="KAK9056907.1"/>
    </source>
</evidence>
<accession>A0AAP0GQF5</accession>
<dbReference type="AlphaFoldDB" id="A0AAP0GQF5"/>
<gene>
    <name evidence="3" type="ORF">SSX86_024272</name>
</gene>
<evidence type="ECO:0000259" key="2">
    <source>
        <dbReference type="Pfam" id="PF24994"/>
    </source>
</evidence>
<keyword evidence="4" id="KW-1185">Reference proteome</keyword>
<evidence type="ECO:0000259" key="1">
    <source>
        <dbReference type="Pfam" id="PF04859"/>
    </source>
</evidence>
<evidence type="ECO:0008006" key="5">
    <source>
        <dbReference type="Google" id="ProtNLM"/>
    </source>
</evidence>
<dbReference type="InterPro" id="IPR040225">
    <property type="entry name" value="GIL1-like"/>
</dbReference>
<protein>
    <recommendedName>
        <fullName evidence="5">DUF641 domain-containing protein</fullName>
    </recommendedName>
</protein>
<feature type="domain" description="DUF641" evidence="1">
    <location>
        <begin position="54"/>
        <end position="181"/>
    </location>
</feature>
<sequence length="455" mass="51753">MESLNQPTLNLPPKTRLSRAFAKVLHIQKTKSNPKVKPDKPIPAVESFDHQDENSATMDAFVARVFATVSSVKATYAQLQVAQSPYHPEGIQSADQIMVSELKRLSEFKRLFLKKHLDDDINPPETAMLLAEIQENKNLVQMYDINLKKLDSQKKLKDSEIIFLKETLNETHKENKMIERRLKLTNPNGSSFNLSSHENFNLSSHEKLNFSFLTTSNFLLCLLQATRSVKGFVEILMTEMEDANWDLNAAASSIYRHTRNSNSNSNSRHEGYECFAFESFVCGVMFDGFINPCFSMTNNNGFAPDSRFFLDSFMELKSLKSREYIKRKPNSIFAKFCYSKYTKLVHPVMETSLFNNLNQRNLASAGKFPETDFFAAYADVARRVWLLHCLAFSFDEKPSIFQVGKGSRFTEVYMQSVNEEPSPESAPETSPEVGFTVVPGFKVGGTVIQCQVYLT</sequence>
<proteinExistence type="predicted"/>
<name>A0AAP0GQF5_9ASTR</name>
<dbReference type="Pfam" id="PF24994">
    <property type="entry name" value="GIL1_IRKI_C"/>
    <property type="match status" value="1"/>
</dbReference>
<feature type="domain" description="GIL1/IRKI C-terminal" evidence="2">
    <location>
        <begin position="400"/>
        <end position="453"/>
    </location>
</feature>
<dbReference type="InterPro" id="IPR006943">
    <property type="entry name" value="DUF641_pln"/>
</dbReference>
<reference evidence="3 4" key="1">
    <citation type="submission" date="2024-04" db="EMBL/GenBank/DDBJ databases">
        <title>The reference genome of an endangered Asteraceae, Deinandra increscens subsp. villosa, native to the Central Coast of California.</title>
        <authorList>
            <person name="Guilliams M."/>
            <person name="Hasenstab-Lehman K."/>
            <person name="Meyer R."/>
            <person name="Mcevoy S."/>
        </authorList>
    </citation>
    <scope>NUCLEOTIDE SEQUENCE [LARGE SCALE GENOMIC DNA]</scope>
    <source>
        <tissue evidence="3">Leaf</tissue>
    </source>
</reference>
<dbReference type="InterPro" id="IPR056813">
    <property type="entry name" value="GIL1_IRKI_C"/>
</dbReference>
<dbReference type="Proteomes" id="UP001408789">
    <property type="component" value="Unassembled WGS sequence"/>
</dbReference>
<dbReference type="PANTHER" id="PTHR31161">
    <property type="entry name" value="PROTEIN GRAVITROPIC IN THE LIGHT 1"/>
    <property type="match status" value="1"/>
</dbReference>
<evidence type="ECO:0000313" key="4">
    <source>
        <dbReference type="Proteomes" id="UP001408789"/>
    </source>
</evidence>
<comment type="caution">
    <text evidence="3">The sequence shown here is derived from an EMBL/GenBank/DDBJ whole genome shotgun (WGS) entry which is preliminary data.</text>
</comment>